<feature type="region of interest" description="Disordered" evidence="11">
    <location>
        <begin position="115"/>
        <end position="146"/>
    </location>
</feature>
<feature type="compositionally biased region" description="Polar residues" evidence="11">
    <location>
        <begin position="116"/>
        <end position="135"/>
    </location>
</feature>
<evidence type="ECO:0000256" key="2">
    <source>
        <dbReference type="ARBA" id="ARBA00022723"/>
    </source>
</evidence>
<keyword evidence="5" id="KW-0805">Transcription regulation</keyword>
<evidence type="ECO:0000256" key="10">
    <source>
        <dbReference type="PROSITE-ProRule" id="PRU00470"/>
    </source>
</evidence>
<evidence type="ECO:0000256" key="4">
    <source>
        <dbReference type="ARBA" id="ARBA00022833"/>
    </source>
</evidence>
<accession>A0AAD4JE59</accession>
<keyword evidence="3 10" id="KW-0863">Zinc-finger</keyword>
<evidence type="ECO:0000256" key="3">
    <source>
        <dbReference type="ARBA" id="ARBA00022771"/>
    </source>
</evidence>
<reference evidence="13 14" key="1">
    <citation type="journal article" date="2021" name="Nat. Commun.">
        <title>Incipient diploidization of the medicinal plant Perilla within 10,000 years.</title>
        <authorList>
            <person name="Zhang Y."/>
            <person name="Shen Q."/>
            <person name="Leng L."/>
            <person name="Zhang D."/>
            <person name="Chen S."/>
            <person name="Shi Y."/>
            <person name="Ning Z."/>
            <person name="Chen S."/>
        </authorList>
    </citation>
    <scope>NUCLEOTIDE SEQUENCE [LARGE SCALE GENOMIC DNA]</scope>
    <source>
        <strain evidence="14">cv. PC099</strain>
    </source>
</reference>
<feature type="domain" description="SBP-type" evidence="12">
    <location>
        <begin position="152"/>
        <end position="229"/>
    </location>
</feature>
<evidence type="ECO:0000256" key="9">
    <source>
        <dbReference type="ARBA" id="ARBA00056472"/>
    </source>
</evidence>
<dbReference type="GO" id="GO:0008270">
    <property type="term" value="F:zinc ion binding"/>
    <property type="evidence" value="ECO:0007669"/>
    <property type="project" value="UniProtKB-KW"/>
</dbReference>
<keyword evidence="14" id="KW-1185">Reference proteome</keyword>
<dbReference type="AlphaFoldDB" id="A0AAD4JE59"/>
<evidence type="ECO:0000256" key="11">
    <source>
        <dbReference type="SAM" id="MobiDB-lite"/>
    </source>
</evidence>
<dbReference type="Gene3D" id="4.10.1100.10">
    <property type="entry name" value="Transcription factor, SBP-box domain"/>
    <property type="match status" value="1"/>
</dbReference>
<evidence type="ECO:0000259" key="12">
    <source>
        <dbReference type="PROSITE" id="PS51141"/>
    </source>
</evidence>
<dbReference type="PANTHER" id="PTHR31251">
    <property type="entry name" value="SQUAMOSA PROMOTER-BINDING-LIKE PROTEIN 4"/>
    <property type="match status" value="1"/>
</dbReference>
<comment type="subcellular location">
    <subcellularLocation>
        <location evidence="1">Nucleus</location>
    </subcellularLocation>
</comment>
<evidence type="ECO:0000313" key="13">
    <source>
        <dbReference type="EMBL" id="KAH6832138.1"/>
    </source>
</evidence>
<gene>
    <name evidence="13" type="ORF">C2S53_007698</name>
</gene>
<dbReference type="Proteomes" id="UP001190926">
    <property type="component" value="Unassembled WGS sequence"/>
</dbReference>
<dbReference type="PROSITE" id="PS51141">
    <property type="entry name" value="ZF_SBP"/>
    <property type="match status" value="1"/>
</dbReference>
<dbReference type="PANTHER" id="PTHR31251:SF226">
    <property type="entry name" value="SQUAMOSA PROMOTER-BINDING-LIKE PROTEIN 6"/>
    <property type="match status" value="1"/>
</dbReference>
<dbReference type="InterPro" id="IPR044817">
    <property type="entry name" value="SBP-like"/>
</dbReference>
<dbReference type="Pfam" id="PF03110">
    <property type="entry name" value="SBP"/>
    <property type="match status" value="1"/>
</dbReference>
<dbReference type="InterPro" id="IPR004333">
    <property type="entry name" value="SBP_dom"/>
</dbReference>
<dbReference type="InterPro" id="IPR036893">
    <property type="entry name" value="SBP_sf"/>
</dbReference>
<evidence type="ECO:0000256" key="1">
    <source>
        <dbReference type="ARBA" id="ARBA00004123"/>
    </source>
</evidence>
<proteinExistence type="predicted"/>
<evidence type="ECO:0000256" key="8">
    <source>
        <dbReference type="ARBA" id="ARBA00023242"/>
    </source>
</evidence>
<dbReference type="GO" id="GO:0003677">
    <property type="term" value="F:DNA binding"/>
    <property type="evidence" value="ECO:0007669"/>
    <property type="project" value="UniProtKB-KW"/>
</dbReference>
<protein>
    <recommendedName>
        <fullName evidence="12">SBP-type domain-containing protein</fullName>
    </recommendedName>
</protein>
<keyword evidence="4" id="KW-0862">Zinc</keyword>
<keyword evidence="7" id="KW-0804">Transcription</keyword>
<organism evidence="13 14">
    <name type="scientific">Perilla frutescens var. hirtella</name>
    <name type="common">Perilla citriodora</name>
    <name type="synonym">Perilla setoyensis</name>
    <dbReference type="NCBI Taxonomy" id="608512"/>
    <lineage>
        <taxon>Eukaryota</taxon>
        <taxon>Viridiplantae</taxon>
        <taxon>Streptophyta</taxon>
        <taxon>Embryophyta</taxon>
        <taxon>Tracheophyta</taxon>
        <taxon>Spermatophyta</taxon>
        <taxon>Magnoliopsida</taxon>
        <taxon>eudicotyledons</taxon>
        <taxon>Gunneridae</taxon>
        <taxon>Pentapetalae</taxon>
        <taxon>asterids</taxon>
        <taxon>lamiids</taxon>
        <taxon>Lamiales</taxon>
        <taxon>Lamiaceae</taxon>
        <taxon>Nepetoideae</taxon>
        <taxon>Elsholtzieae</taxon>
        <taxon>Perilla</taxon>
    </lineage>
</organism>
<dbReference type="GO" id="GO:0005634">
    <property type="term" value="C:nucleus"/>
    <property type="evidence" value="ECO:0007669"/>
    <property type="project" value="UniProtKB-SubCell"/>
</dbReference>
<dbReference type="FunFam" id="4.10.1100.10:FF:000001">
    <property type="entry name" value="Squamosa promoter-binding-like protein 14"/>
    <property type="match status" value="1"/>
</dbReference>
<dbReference type="SUPFAM" id="SSF103612">
    <property type="entry name" value="SBT domain"/>
    <property type="match status" value="1"/>
</dbReference>
<evidence type="ECO:0000256" key="5">
    <source>
        <dbReference type="ARBA" id="ARBA00023015"/>
    </source>
</evidence>
<evidence type="ECO:0000256" key="7">
    <source>
        <dbReference type="ARBA" id="ARBA00023163"/>
    </source>
</evidence>
<keyword evidence="6" id="KW-0238">DNA-binding</keyword>
<evidence type="ECO:0000256" key="6">
    <source>
        <dbReference type="ARBA" id="ARBA00023125"/>
    </source>
</evidence>
<dbReference type="EMBL" id="SDAM02000074">
    <property type="protein sequence ID" value="KAH6832138.1"/>
    <property type="molecule type" value="Genomic_DNA"/>
</dbReference>
<keyword evidence="2" id="KW-0479">Metal-binding</keyword>
<evidence type="ECO:0000313" key="14">
    <source>
        <dbReference type="Proteomes" id="UP001190926"/>
    </source>
</evidence>
<comment type="function">
    <text evidence="9">Probable transcriptional factor. Binds to the promoter of the SQUAMOSA gene.</text>
</comment>
<name>A0AAD4JE59_PERFH</name>
<sequence length="415" mass="45688">MEFLSCAFEGRALLFADDTDFAVDGLTKSRNPLRKWDGEDAVDNIGFIEPLLPDTMSESFLDDKCLESNGDDGTKDHSGKPIQSDCTITLNTWMASGTRFSAAVNKANDDEKFASARQSKGDQFSVENSVLSSPEPSVLAKRTKTVNSPSPVPTCQVYGCNKNLSSSKDYHKRHKVCDAHSKTAVVIVNGIKQRFCQQCSRFHKLGEFDEGKRSCRKRLAGHNERRRKPQFNTHLGSTYFTTDVSNSIIFSRILHGGFFGLSQWHGMGKQYPSKNCLNGNAPSSLPEFYASSDSGCALSLLSARKQNFLSNSAGMSMAHSLISTGNYHATNLFTAQNSATNLGESSSRFVVGSETPPTALPPEPNTLNLKSYLSPEGADTVDLLELSFHLQRVEQQKYYGQIKMENDIFCDSTMA</sequence>
<comment type="caution">
    <text evidence="13">The sequence shown here is derived from an EMBL/GenBank/DDBJ whole genome shotgun (WGS) entry which is preliminary data.</text>
</comment>
<keyword evidence="8" id="KW-0539">Nucleus</keyword>